<comment type="caution">
    <text evidence="1">The sequence shown here is derived from an EMBL/GenBank/DDBJ whole genome shotgun (WGS) entry which is preliminary data.</text>
</comment>
<evidence type="ECO:0000313" key="2">
    <source>
        <dbReference type="Proteomes" id="UP000631114"/>
    </source>
</evidence>
<protein>
    <submittedName>
        <fullName evidence="1">Uncharacterized protein</fullName>
    </submittedName>
</protein>
<dbReference type="Proteomes" id="UP000631114">
    <property type="component" value="Unassembled WGS sequence"/>
</dbReference>
<sequence>MDVMLNSRSTFRNNDIGQRGCISMPLLRKANPYILYKFFPPETEETLNAPAVAALKLEQMGLVTKINKWVMTSDRFLLEKVERPRDEARKTAKEYGVIGVWRYYEKGIANAQKSLGLGQEEKVRNVS</sequence>
<keyword evidence="2" id="KW-1185">Reference proteome</keyword>
<proteinExistence type="predicted"/>
<accession>A0A835H553</accession>
<reference evidence="1 2" key="1">
    <citation type="submission" date="2020-10" db="EMBL/GenBank/DDBJ databases">
        <title>The Coptis chinensis genome and diversification of protoberbering-type alkaloids.</title>
        <authorList>
            <person name="Wang B."/>
            <person name="Shu S."/>
            <person name="Song C."/>
            <person name="Liu Y."/>
        </authorList>
    </citation>
    <scope>NUCLEOTIDE SEQUENCE [LARGE SCALE GENOMIC DNA]</scope>
    <source>
        <strain evidence="1">HL-2020</strain>
        <tissue evidence="1">Leaf</tissue>
    </source>
</reference>
<dbReference type="AlphaFoldDB" id="A0A835H553"/>
<gene>
    <name evidence="1" type="ORF">IFM89_023141</name>
</gene>
<dbReference type="EMBL" id="JADFTS010000008">
    <property type="protein sequence ID" value="KAF9593446.1"/>
    <property type="molecule type" value="Genomic_DNA"/>
</dbReference>
<evidence type="ECO:0000313" key="1">
    <source>
        <dbReference type="EMBL" id="KAF9593446.1"/>
    </source>
</evidence>
<name>A0A835H553_9MAGN</name>
<organism evidence="1 2">
    <name type="scientific">Coptis chinensis</name>
    <dbReference type="NCBI Taxonomy" id="261450"/>
    <lineage>
        <taxon>Eukaryota</taxon>
        <taxon>Viridiplantae</taxon>
        <taxon>Streptophyta</taxon>
        <taxon>Embryophyta</taxon>
        <taxon>Tracheophyta</taxon>
        <taxon>Spermatophyta</taxon>
        <taxon>Magnoliopsida</taxon>
        <taxon>Ranunculales</taxon>
        <taxon>Ranunculaceae</taxon>
        <taxon>Coptidoideae</taxon>
        <taxon>Coptis</taxon>
    </lineage>
</organism>